<evidence type="ECO:0000313" key="2">
    <source>
        <dbReference type="Proteomes" id="UP001207468"/>
    </source>
</evidence>
<name>A0ACC0U6I0_9AGAM</name>
<gene>
    <name evidence="1" type="ORF">F5148DRAFT_191774</name>
</gene>
<sequence>MRHSLLATVDRFPSLIFTGNEVLLYCACGWGLGPPRIHQFMMRGYMNLTQWWKPRAEPSSFSYRAASLSFSRHPLHLENPTPQKTFQNKPISEGVQKPTKRPLPACCYICFLHKETTSRSVFAAVAYQPFCFWIQGDRNVSYFDLCVACQEFLLNQNPNGSKKVKTFIQGPRSA</sequence>
<organism evidence="1 2">
    <name type="scientific">Russula earlei</name>
    <dbReference type="NCBI Taxonomy" id="71964"/>
    <lineage>
        <taxon>Eukaryota</taxon>
        <taxon>Fungi</taxon>
        <taxon>Dikarya</taxon>
        <taxon>Basidiomycota</taxon>
        <taxon>Agaricomycotina</taxon>
        <taxon>Agaricomycetes</taxon>
        <taxon>Russulales</taxon>
        <taxon>Russulaceae</taxon>
        <taxon>Russula</taxon>
    </lineage>
</organism>
<evidence type="ECO:0000313" key="1">
    <source>
        <dbReference type="EMBL" id="KAI9463787.1"/>
    </source>
</evidence>
<dbReference type="EMBL" id="JAGFNK010000154">
    <property type="protein sequence ID" value="KAI9463787.1"/>
    <property type="molecule type" value="Genomic_DNA"/>
</dbReference>
<keyword evidence="2" id="KW-1185">Reference proteome</keyword>
<protein>
    <submittedName>
        <fullName evidence="1">Uncharacterized protein</fullName>
    </submittedName>
</protein>
<proteinExistence type="predicted"/>
<accession>A0ACC0U6I0</accession>
<comment type="caution">
    <text evidence="1">The sequence shown here is derived from an EMBL/GenBank/DDBJ whole genome shotgun (WGS) entry which is preliminary data.</text>
</comment>
<reference evidence="1" key="1">
    <citation type="submission" date="2021-03" db="EMBL/GenBank/DDBJ databases">
        <title>Evolutionary priming and transition to the ectomycorrhizal habit in an iconic lineage of mushroom-forming fungi: is preadaptation a requirement?</title>
        <authorList>
            <consortium name="DOE Joint Genome Institute"/>
            <person name="Looney B.P."/>
            <person name="Miyauchi S."/>
            <person name="Morin E."/>
            <person name="Drula E."/>
            <person name="Courty P.E."/>
            <person name="Chicoki N."/>
            <person name="Fauchery L."/>
            <person name="Kohler A."/>
            <person name="Kuo A."/>
            <person name="LaButti K."/>
            <person name="Pangilinan J."/>
            <person name="Lipzen A."/>
            <person name="Riley R."/>
            <person name="Andreopoulos W."/>
            <person name="He G."/>
            <person name="Johnson J."/>
            <person name="Barry K.W."/>
            <person name="Grigoriev I.V."/>
            <person name="Nagy L."/>
            <person name="Hibbett D."/>
            <person name="Henrissat B."/>
            <person name="Matheny P.B."/>
            <person name="Labbe J."/>
            <person name="Martin A.F."/>
        </authorList>
    </citation>
    <scope>NUCLEOTIDE SEQUENCE</scope>
    <source>
        <strain evidence="1">BPL698</strain>
    </source>
</reference>
<dbReference type="Proteomes" id="UP001207468">
    <property type="component" value="Unassembled WGS sequence"/>
</dbReference>